<organism evidence="4 5">
    <name type="scientific">Bifidobacterium callimiconis</name>
    <dbReference type="NCBI Taxonomy" id="2306973"/>
    <lineage>
        <taxon>Bacteria</taxon>
        <taxon>Bacillati</taxon>
        <taxon>Actinomycetota</taxon>
        <taxon>Actinomycetes</taxon>
        <taxon>Bifidobacteriales</taxon>
        <taxon>Bifidobacteriaceae</taxon>
        <taxon>Bifidobacterium</taxon>
    </lineage>
</organism>
<protein>
    <submittedName>
        <fullName evidence="4">Esterase/lipase</fullName>
    </submittedName>
</protein>
<accession>A0A430FGP5</accession>
<feature type="compositionally biased region" description="Basic and acidic residues" evidence="2">
    <location>
        <begin position="210"/>
        <end position="223"/>
    </location>
</feature>
<dbReference type="SUPFAM" id="SSF53474">
    <property type="entry name" value="alpha/beta-Hydrolases"/>
    <property type="match status" value="1"/>
</dbReference>
<evidence type="ECO:0000256" key="2">
    <source>
        <dbReference type="SAM" id="MobiDB-lite"/>
    </source>
</evidence>
<evidence type="ECO:0000313" key="5">
    <source>
        <dbReference type="Proteomes" id="UP000288607"/>
    </source>
</evidence>
<keyword evidence="1" id="KW-0175">Coiled coil</keyword>
<gene>
    <name evidence="4" type="ORF">D2E23_0549</name>
</gene>
<dbReference type="GO" id="GO:0016788">
    <property type="term" value="F:hydrolase activity, acting on ester bonds"/>
    <property type="evidence" value="ECO:0007669"/>
    <property type="project" value="InterPro"/>
</dbReference>
<reference evidence="4 5" key="1">
    <citation type="submission" date="2018-09" db="EMBL/GenBank/DDBJ databases">
        <title>Characterization of the phylogenetic diversity of five novel species belonging to the genus Bifidobacterium.</title>
        <authorList>
            <person name="Lugli G.A."/>
            <person name="Duranti S."/>
            <person name="Milani C."/>
        </authorList>
    </citation>
    <scope>NUCLEOTIDE SEQUENCE [LARGE SCALE GENOMIC DNA]</scope>
    <source>
        <strain evidence="4 5">2028B</strain>
    </source>
</reference>
<dbReference type="Gene3D" id="3.40.50.1820">
    <property type="entry name" value="alpha/beta hydrolase"/>
    <property type="match status" value="1"/>
</dbReference>
<sequence>MNARVESHVYGGQGTATHANLDQFGTVATLLNDAADYVARTGANWKTINLELGTIRAKAPLCPKLFGKLLTASMGMANTSDSDTTVHVSLNYQLVLQHANERAEEAEMLMKKAQTMAEQLTDAYSLYSEADETARGLFNEKIKNFALEHPRLAGGGLALLMAGSTVIGSILDGKPNLWYLATGSSPLHEGILSALGQKIAGGKDKKKTVRDHMVPDDGTGIRDHMIPDDGTLPHLPNSASGASSGIINDAAGRIADRSAPFTNALHGDKLTVSQIHPKKGIGKTTSIEDTLVNVHDMRLNDVEVGSIAIQKYRRDDGSTAWMVTIPGTDGKTYSPFSWPVNIELMSSDEQERMAADSARMVDEAMRQAGVQPGDPVAMVGHSQGGIVAAVMASDFTDKYNIQHIVTAGSPVANHPIKEGIAVTSIEMNDELVSALDGAPNPSNPDWLTIRGTSQSRFSTNGTEVEGSGNDKSITHGMEYMKAAYQDAKAEGGPALYGHEQHFRQVINGELQETTYWRGRMSYK</sequence>
<dbReference type="InterPro" id="IPR029058">
    <property type="entry name" value="AB_hydrolase_fold"/>
</dbReference>
<dbReference type="InterPro" id="IPR012908">
    <property type="entry name" value="PGAP1-ab_dom-like"/>
</dbReference>
<name>A0A430FGP5_9BIFI</name>
<dbReference type="Pfam" id="PF07819">
    <property type="entry name" value="PGAP1"/>
    <property type="match status" value="1"/>
</dbReference>
<dbReference type="EMBL" id="QXGJ01000002">
    <property type="protein sequence ID" value="RSX51942.1"/>
    <property type="molecule type" value="Genomic_DNA"/>
</dbReference>
<dbReference type="AlphaFoldDB" id="A0A430FGP5"/>
<evidence type="ECO:0000256" key="1">
    <source>
        <dbReference type="SAM" id="Coils"/>
    </source>
</evidence>
<feature type="region of interest" description="Disordered" evidence="2">
    <location>
        <begin position="204"/>
        <end position="223"/>
    </location>
</feature>
<keyword evidence="5" id="KW-1185">Reference proteome</keyword>
<dbReference type="Proteomes" id="UP000288607">
    <property type="component" value="Unassembled WGS sequence"/>
</dbReference>
<feature type="coiled-coil region" evidence="1">
    <location>
        <begin position="96"/>
        <end position="123"/>
    </location>
</feature>
<feature type="domain" description="GPI inositol-deacylase PGAP1-like alpha/beta" evidence="3">
    <location>
        <begin position="357"/>
        <end position="420"/>
    </location>
</feature>
<proteinExistence type="predicted"/>
<evidence type="ECO:0000259" key="3">
    <source>
        <dbReference type="Pfam" id="PF07819"/>
    </source>
</evidence>
<evidence type="ECO:0000313" key="4">
    <source>
        <dbReference type="EMBL" id="RSX51942.1"/>
    </source>
</evidence>
<comment type="caution">
    <text evidence="4">The sequence shown here is derived from an EMBL/GenBank/DDBJ whole genome shotgun (WGS) entry which is preliminary data.</text>
</comment>